<evidence type="ECO:0000256" key="6">
    <source>
        <dbReference type="SAM" id="Phobius"/>
    </source>
</evidence>
<feature type="transmembrane region" description="Helical" evidence="6">
    <location>
        <begin position="211"/>
        <end position="233"/>
    </location>
</feature>
<keyword evidence="9" id="KW-1185">Reference proteome</keyword>
<keyword evidence="3 6" id="KW-0812">Transmembrane</keyword>
<dbReference type="InterPro" id="IPR000620">
    <property type="entry name" value="EamA_dom"/>
</dbReference>
<dbReference type="Proteomes" id="UP001139559">
    <property type="component" value="Unassembled WGS sequence"/>
</dbReference>
<feature type="domain" description="EamA" evidence="7">
    <location>
        <begin position="152"/>
        <end position="283"/>
    </location>
</feature>
<evidence type="ECO:0000313" key="9">
    <source>
        <dbReference type="Proteomes" id="UP001139559"/>
    </source>
</evidence>
<dbReference type="PANTHER" id="PTHR32322">
    <property type="entry name" value="INNER MEMBRANE TRANSPORTER"/>
    <property type="match status" value="1"/>
</dbReference>
<name>A0A9X2BM02_9VIBR</name>
<gene>
    <name evidence="8" type="ORF">KP803_14120</name>
</gene>
<protein>
    <submittedName>
        <fullName evidence="8">DMT family transporter</fullName>
    </submittedName>
</protein>
<feature type="transmembrane region" description="Helical" evidence="6">
    <location>
        <begin position="240"/>
        <end position="260"/>
    </location>
</feature>
<feature type="transmembrane region" description="Helical" evidence="6">
    <location>
        <begin position="61"/>
        <end position="84"/>
    </location>
</feature>
<sequence length="299" mass="32796">MLIRMIPFVFVVLWASGFVGARYGLQYAEPATLLSIRMIGNVALFMLLIVLLKRSIPRGRMLFHSGVVGVLIHGFYLGGTYWAISLGMPAALSSLLVGIQPILTAVLLIVWANEKFKASQWLGLGLGFIGIALVLGGNIEWQSKAHQWQAVAICISSLFGITLGTLYQKRFCKGADMIGSAMVQYLAAAMLFMPSAFMFETMQVNWTPEFIFTLVWLVGVLSCVAVLLLLYMVEHGASSSVASVFYLVPPTTAIQAWLMFGESFDWLGGVGFAFAAIAVYLVVKQPSFRWRSEGKVSLQ</sequence>
<accession>A0A9X2BM02</accession>
<feature type="transmembrane region" description="Helical" evidence="6">
    <location>
        <begin position="121"/>
        <end position="139"/>
    </location>
</feature>
<feature type="transmembrane region" description="Helical" evidence="6">
    <location>
        <begin position="90"/>
        <end position="112"/>
    </location>
</feature>
<dbReference type="Pfam" id="PF00892">
    <property type="entry name" value="EamA"/>
    <property type="match status" value="2"/>
</dbReference>
<feature type="transmembrane region" description="Helical" evidence="6">
    <location>
        <begin position="178"/>
        <end position="199"/>
    </location>
</feature>
<evidence type="ECO:0000259" key="7">
    <source>
        <dbReference type="Pfam" id="PF00892"/>
    </source>
</evidence>
<evidence type="ECO:0000256" key="1">
    <source>
        <dbReference type="ARBA" id="ARBA00004141"/>
    </source>
</evidence>
<evidence type="ECO:0000256" key="2">
    <source>
        <dbReference type="ARBA" id="ARBA00007362"/>
    </source>
</evidence>
<comment type="similarity">
    <text evidence="2">Belongs to the EamA transporter family.</text>
</comment>
<dbReference type="PANTHER" id="PTHR32322:SF2">
    <property type="entry name" value="EAMA DOMAIN-CONTAINING PROTEIN"/>
    <property type="match status" value="1"/>
</dbReference>
<keyword evidence="4 6" id="KW-1133">Transmembrane helix</keyword>
<dbReference type="InterPro" id="IPR050638">
    <property type="entry name" value="AA-Vitamin_Transporters"/>
</dbReference>
<dbReference type="SUPFAM" id="SSF103481">
    <property type="entry name" value="Multidrug resistance efflux transporter EmrE"/>
    <property type="match status" value="2"/>
</dbReference>
<evidence type="ECO:0000256" key="4">
    <source>
        <dbReference type="ARBA" id="ARBA00022989"/>
    </source>
</evidence>
<evidence type="ECO:0000256" key="5">
    <source>
        <dbReference type="ARBA" id="ARBA00023136"/>
    </source>
</evidence>
<feature type="transmembrane region" description="Helical" evidence="6">
    <location>
        <begin position="34"/>
        <end position="52"/>
    </location>
</feature>
<proteinExistence type="inferred from homology"/>
<dbReference type="RefSeq" id="WP_248009487.1">
    <property type="nucleotide sequence ID" value="NZ_JAJHVV010000008.1"/>
</dbReference>
<comment type="subcellular location">
    <subcellularLocation>
        <location evidence="1">Membrane</location>
        <topology evidence="1">Multi-pass membrane protein</topology>
    </subcellularLocation>
</comment>
<evidence type="ECO:0000313" key="8">
    <source>
        <dbReference type="EMBL" id="MCK6264413.1"/>
    </source>
</evidence>
<feature type="transmembrane region" description="Helical" evidence="6">
    <location>
        <begin position="145"/>
        <end position="166"/>
    </location>
</feature>
<feature type="domain" description="EamA" evidence="7">
    <location>
        <begin position="8"/>
        <end position="135"/>
    </location>
</feature>
<dbReference type="EMBL" id="JAJHVV010000008">
    <property type="protein sequence ID" value="MCK6264413.1"/>
    <property type="molecule type" value="Genomic_DNA"/>
</dbReference>
<feature type="transmembrane region" description="Helical" evidence="6">
    <location>
        <begin position="266"/>
        <end position="283"/>
    </location>
</feature>
<reference evidence="8" key="1">
    <citation type="submission" date="2021-11" db="EMBL/GenBank/DDBJ databases">
        <title>Vibrio ZSDE26 sp. nov. and Vibrio ZSDZ34 sp. nov., isolated from coastal seawater in Qingdao.</title>
        <authorList>
            <person name="Zhang P."/>
        </authorList>
    </citation>
    <scope>NUCLEOTIDE SEQUENCE</scope>
    <source>
        <strain evidence="8">ZSDE26</strain>
    </source>
</reference>
<evidence type="ECO:0000256" key="3">
    <source>
        <dbReference type="ARBA" id="ARBA00022692"/>
    </source>
</evidence>
<dbReference type="GO" id="GO:0016020">
    <property type="term" value="C:membrane"/>
    <property type="evidence" value="ECO:0007669"/>
    <property type="project" value="UniProtKB-SubCell"/>
</dbReference>
<dbReference type="AlphaFoldDB" id="A0A9X2BM02"/>
<comment type="caution">
    <text evidence="8">The sequence shown here is derived from an EMBL/GenBank/DDBJ whole genome shotgun (WGS) entry which is preliminary data.</text>
</comment>
<organism evidence="8 9">
    <name type="scientific">Vibrio amylolyticus</name>
    <dbReference type="NCBI Taxonomy" id="2847292"/>
    <lineage>
        <taxon>Bacteria</taxon>
        <taxon>Pseudomonadati</taxon>
        <taxon>Pseudomonadota</taxon>
        <taxon>Gammaproteobacteria</taxon>
        <taxon>Vibrionales</taxon>
        <taxon>Vibrionaceae</taxon>
        <taxon>Vibrio</taxon>
    </lineage>
</organism>
<dbReference type="InterPro" id="IPR037185">
    <property type="entry name" value="EmrE-like"/>
</dbReference>
<keyword evidence="5 6" id="KW-0472">Membrane</keyword>